<dbReference type="Pfam" id="PF00023">
    <property type="entry name" value="Ank"/>
    <property type="match status" value="2"/>
</dbReference>
<feature type="domain" description="GPI inositol-deacylase winged helix" evidence="2">
    <location>
        <begin position="452"/>
        <end position="528"/>
    </location>
</feature>
<dbReference type="PRINTS" id="PR01415">
    <property type="entry name" value="ANKYRIN"/>
</dbReference>
<evidence type="ECO:0000259" key="2">
    <source>
        <dbReference type="Pfam" id="PF22939"/>
    </source>
</evidence>
<evidence type="ECO:0000313" key="4">
    <source>
        <dbReference type="Proteomes" id="UP000293360"/>
    </source>
</evidence>
<dbReference type="Pfam" id="PF12796">
    <property type="entry name" value="Ank_2"/>
    <property type="match status" value="2"/>
</dbReference>
<sequence>MATEPRTHNDYTVGWVCALPKERTAAIAMLDQRHADLSKPPNDHNTYALGSIGNYNIVIACLPKGKIGTTPAATVAIQMINTFPSIKFGLMVGIGRGIPPKVRLGDVVVSVPVDEYPGVVQWDLGKAEQDDKFKRTGALNNPPTLLLTALANLESEHEMRGPKIPRYLDELKEKWPRLVPKYLRSDSMKDVLFKAEYHHVSENCTGEHITPDYSDGDGDEEEECCKYCDKTQVVKRKPRDMRVHYGLIASGNSVIKKSTLRDTLRRDLGGAVLCVEMEAAGLMDNFPCIVIRGICDYADSHKNKIWEEHAAAVAAAFAKELLGYVQSDEVDRERSAKEVISHVDDLDRRFYAEDTVGIAPIPEVMGNFRDSLTIEVRASEDDIRKYLNGRMSQLPRFVDERPDLQDEISSSIVKAVDGMALRKALQNLVTGSNAYDTAYNGAMERIESQLPDQKERAKQVLSWITFAERPLTKWELQHALAVEINEPELDKENLPQIEDMISICAGLVTVDEESSIIRLVHYTTQEYFDRTHDRWFPDARLNITTTCSTYLSFSAFTNGYCKTDEEFEQRFKSHLLYDYAARNWGHHARAISPCQCYLRFLQKPAEVKASSQALMVTGYRYRGYSQDVPKEMNALHLAAYFGLHKAVKSLIRECNTDMKDSHGRTPLSWAAWNGHEAVVKLLLGTENVDPNSKDDIWGQTPLLWAAQNGHEAVVKLLLATEKVDPDSKNNRGQTPLSWAARNGHETVVKLLLATEKVDPDSKDDFRGQTPLSGAAENGHEAVVKLLLATEKVDPDSKDNNGHTPLFGAARNGHEAVVKLLLGTEKVDPDSKDNNGQTPLLWVARNGHETVVKLLLATEKVDPDSKDDFWGQTPLSGAAENGHEAVVKLLLTTKKVDPDSKDYKSQTPLWWAAKNGHKAVMRALVEGGADINAADIVGVTVA</sequence>
<dbReference type="OrthoDB" id="20872at2759"/>
<dbReference type="InterPro" id="IPR035994">
    <property type="entry name" value="Nucleoside_phosphorylase_sf"/>
</dbReference>
<dbReference type="SUPFAM" id="SSF53167">
    <property type="entry name" value="Purine and uridine phosphorylases"/>
    <property type="match status" value="1"/>
</dbReference>
<dbReference type="InterPro" id="IPR053137">
    <property type="entry name" value="NLR-like"/>
</dbReference>
<dbReference type="SMART" id="SM00248">
    <property type="entry name" value="ANK"/>
    <property type="match status" value="9"/>
</dbReference>
<dbReference type="Proteomes" id="UP000293360">
    <property type="component" value="Unassembled WGS sequence"/>
</dbReference>
<keyword evidence="4" id="KW-1185">Reference proteome</keyword>
<proteinExistence type="predicted"/>
<dbReference type="PANTHER" id="PTHR46082">
    <property type="entry name" value="ATP/GTP-BINDING PROTEIN-RELATED"/>
    <property type="match status" value="1"/>
</dbReference>
<feature type="repeat" description="ANK" evidence="1">
    <location>
        <begin position="697"/>
        <end position="718"/>
    </location>
</feature>
<dbReference type="EMBL" id="QJNU01000034">
    <property type="protein sequence ID" value="RYP09549.1"/>
    <property type="molecule type" value="Genomic_DNA"/>
</dbReference>
<dbReference type="GO" id="GO:0009116">
    <property type="term" value="P:nucleoside metabolic process"/>
    <property type="evidence" value="ECO:0007669"/>
    <property type="project" value="InterPro"/>
</dbReference>
<dbReference type="InterPro" id="IPR002110">
    <property type="entry name" value="Ankyrin_rpt"/>
</dbReference>
<dbReference type="SUPFAM" id="SSF48403">
    <property type="entry name" value="Ankyrin repeat"/>
    <property type="match status" value="1"/>
</dbReference>
<keyword evidence="1" id="KW-0040">ANK repeat</keyword>
<gene>
    <name evidence="3" type="ORF">DL764_001234</name>
</gene>
<organism evidence="3 4">
    <name type="scientific">Monosporascus ibericus</name>
    <dbReference type="NCBI Taxonomy" id="155417"/>
    <lineage>
        <taxon>Eukaryota</taxon>
        <taxon>Fungi</taxon>
        <taxon>Dikarya</taxon>
        <taxon>Ascomycota</taxon>
        <taxon>Pezizomycotina</taxon>
        <taxon>Sordariomycetes</taxon>
        <taxon>Xylariomycetidae</taxon>
        <taxon>Xylariales</taxon>
        <taxon>Xylariales incertae sedis</taxon>
        <taxon>Monosporascus</taxon>
    </lineage>
</organism>
<name>A0A4V1XCF3_9PEZI</name>
<dbReference type="PANTHER" id="PTHR46082:SF11">
    <property type="entry name" value="AAA+ ATPASE DOMAIN-CONTAINING PROTEIN-RELATED"/>
    <property type="match status" value="1"/>
</dbReference>
<feature type="repeat" description="ANK" evidence="1">
    <location>
        <begin position="662"/>
        <end position="683"/>
    </location>
</feature>
<dbReference type="InterPro" id="IPR054471">
    <property type="entry name" value="GPIID_WHD"/>
</dbReference>
<accession>A0A4V1XCF3</accession>
<dbReference type="InterPro" id="IPR036770">
    <property type="entry name" value="Ankyrin_rpt-contain_sf"/>
</dbReference>
<feature type="repeat" description="ANK" evidence="1">
    <location>
        <begin position="766"/>
        <end position="787"/>
    </location>
</feature>
<comment type="caution">
    <text evidence="3">The sequence shown here is derived from an EMBL/GenBank/DDBJ whole genome shotgun (WGS) entry which is preliminary data.</text>
</comment>
<protein>
    <recommendedName>
        <fullName evidence="2">GPI inositol-deacylase winged helix domain-containing protein</fullName>
    </recommendedName>
</protein>
<dbReference type="PROSITE" id="PS50297">
    <property type="entry name" value="ANK_REP_REGION"/>
    <property type="match status" value="7"/>
</dbReference>
<feature type="repeat" description="ANK" evidence="1">
    <location>
        <begin position="731"/>
        <end position="752"/>
    </location>
</feature>
<evidence type="ECO:0000313" key="3">
    <source>
        <dbReference type="EMBL" id="RYP09549.1"/>
    </source>
</evidence>
<dbReference type="STRING" id="155417.A0A4V1XCF3"/>
<dbReference type="AlphaFoldDB" id="A0A4V1XCF3"/>
<dbReference type="GO" id="GO:0003824">
    <property type="term" value="F:catalytic activity"/>
    <property type="evidence" value="ECO:0007669"/>
    <property type="project" value="InterPro"/>
</dbReference>
<evidence type="ECO:0000256" key="1">
    <source>
        <dbReference type="PROSITE-ProRule" id="PRU00023"/>
    </source>
</evidence>
<dbReference type="PROSITE" id="PS50088">
    <property type="entry name" value="ANK_REPEAT"/>
    <property type="match status" value="7"/>
</dbReference>
<feature type="repeat" description="ANK" evidence="1">
    <location>
        <begin position="800"/>
        <end position="821"/>
    </location>
</feature>
<dbReference type="Pfam" id="PF22939">
    <property type="entry name" value="WHD_GPIID"/>
    <property type="match status" value="1"/>
</dbReference>
<feature type="repeat" description="ANK" evidence="1">
    <location>
        <begin position="834"/>
        <end position="855"/>
    </location>
</feature>
<feature type="repeat" description="ANK" evidence="1">
    <location>
        <begin position="903"/>
        <end position="935"/>
    </location>
</feature>
<dbReference type="Gene3D" id="3.40.50.1580">
    <property type="entry name" value="Nucleoside phosphorylase domain"/>
    <property type="match status" value="1"/>
</dbReference>
<reference evidence="3 4" key="1">
    <citation type="submission" date="2018-06" db="EMBL/GenBank/DDBJ databases">
        <title>Complete Genomes of Monosporascus.</title>
        <authorList>
            <person name="Robinson A.J."/>
            <person name="Natvig D.O."/>
        </authorList>
    </citation>
    <scope>NUCLEOTIDE SEQUENCE [LARGE SCALE GENOMIC DNA]</scope>
    <source>
        <strain evidence="3 4">CBS 110550</strain>
    </source>
</reference>
<dbReference type="Gene3D" id="1.25.40.20">
    <property type="entry name" value="Ankyrin repeat-containing domain"/>
    <property type="match status" value="4"/>
</dbReference>